<dbReference type="InterPro" id="IPR035899">
    <property type="entry name" value="DBL_dom_sf"/>
</dbReference>
<dbReference type="Pfam" id="PF19057">
    <property type="entry name" value="PH_19"/>
    <property type="match status" value="1"/>
</dbReference>
<evidence type="ECO:0000313" key="1">
    <source>
        <dbReference type="EMBL" id="TNN82735.1"/>
    </source>
</evidence>
<dbReference type="GO" id="GO:0016020">
    <property type="term" value="C:membrane"/>
    <property type="evidence" value="ECO:0007669"/>
    <property type="project" value="TreeGrafter"/>
</dbReference>
<dbReference type="SUPFAM" id="SSF50729">
    <property type="entry name" value="PH domain-like"/>
    <property type="match status" value="1"/>
</dbReference>
<dbReference type="InterPro" id="IPR011993">
    <property type="entry name" value="PH-like_dom_sf"/>
</dbReference>
<dbReference type="EMBL" id="SRLO01000037">
    <property type="protein sequence ID" value="TNN82735.1"/>
    <property type="molecule type" value="Genomic_DNA"/>
</dbReference>
<sequence>MPGWASFSLHKAVGATAGPVHQDEDVFLPKALFLPVIKTRGVCYGRRRSPLSSAVLLDLLKHTPKDHPDFPLLQDALRISQNFLSSINEEIDPRRTAVTTPKGEARQLVKDGFLVEVSENSRKLRHVFLFTDLLLCAKMKKTAVGRHQQYECKWYLPLADLTFQTLDDSEPCPSIQVLPEHEIEEMKIKISVLKSEIQKEKALMEDSVIPDWKRCSFLLTLCLFVFEVTCGPRCRVGKLL</sequence>
<proteinExistence type="predicted"/>
<dbReference type="InterPro" id="IPR037769">
    <property type="entry name" value="Abr/Bcr"/>
</dbReference>
<dbReference type="GO" id="GO:0005096">
    <property type="term" value="F:GTPase activator activity"/>
    <property type="evidence" value="ECO:0007669"/>
    <property type="project" value="InterPro"/>
</dbReference>
<dbReference type="AlphaFoldDB" id="A0A4Z2IXM7"/>
<protein>
    <submittedName>
        <fullName evidence="1">Active breakpoint cluster region-related protein</fullName>
    </submittedName>
</protein>
<dbReference type="PANTHER" id="PTHR23182">
    <property type="entry name" value="BREAKPOINT CLUSTER REGION PROTEIN BCR"/>
    <property type="match status" value="1"/>
</dbReference>
<organism evidence="1 2">
    <name type="scientific">Liparis tanakae</name>
    <name type="common">Tanaka's snailfish</name>
    <dbReference type="NCBI Taxonomy" id="230148"/>
    <lineage>
        <taxon>Eukaryota</taxon>
        <taxon>Metazoa</taxon>
        <taxon>Chordata</taxon>
        <taxon>Craniata</taxon>
        <taxon>Vertebrata</taxon>
        <taxon>Euteleostomi</taxon>
        <taxon>Actinopterygii</taxon>
        <taxon>Neopterygii</taxon>
        <taxon>Teleostei</taxon>
        <taxon>Neoteleostei</taxon>
        <taxon>Acanthomorphata</taxon>
        <taxon>Eupercaria</taxon>
        <taxon>Perciformes</taxon>
        <taxon>Cottioidei</taxon>
        <taxon>Cottales</taxon>
        <taxon>Liparidae</taxon>
        <taxon>Liparis</taxon>
    </lineage>
</organism>
<dbReference type="SUPFAM" id="SSF48065">
    <property type="entry name" value="DBL homology domain (DH-domain)"/>
    <property type="match status" value="1"/>
</dbReference>
<accession>A0A4Z2IXM7</accession>
<comment type="caution">
    <text evidence="1">The sequence shown here is derived from an EMBL/GenBank/DDBJ whole genome shotgun (WGS) entry which is preliminary data.</text>
</comment>
<gene>
    <name evidence="1" type="primary">abr_1</name>
    <name evidence="1" type="ORF">EYF80_006976</name>
</gene>
<dbReference type="Gene3D" id="2.30.29.30">
    <property type="entry name" value="Pleckstrin-homology domain (PH domain)/Phosphotyrosine-binding domain (PTB)"/>
    <property type="match status" value="1"/>
</dbReference>
<dbReference type="PANTHER" id="PTHR23182:SF5">
    <property type="entry name" value="ACTIVE BREAKPOINT CLUSTER REGION-RELATED PROTEIN"/>
    <property type="match status" value="1"/>
</dbReference>
<keyword evidence="2" id="KW-1185">Reference proteome</keyword>
<dbReference type="Gene3D" id="1.20.900.10">
    <property type="entry name" value="Dbl homology (DH) domain"/>
    <property type="match status" value="1"/>
</dbReference>
<name>A0A4Z2IXM7_9TELE</name>
<reference evidence="1 2" key="1">
    <citation type="submission" date="2019-03" db="EMBL/GenBank/DDBJ databases">
        <title>First draft genome of Liparis tanakae, snailfish: a comprehensive survey of snailfish specific genes.</title>
        <authorList>
            <person name="Kim W."/>
            <person name="Song I."/>
            <person name="Jeong J.-H."/>
            <person name="Kim D."/>
            <person name="Kim S."/>
            <person name="Ryu S."/>
            <person name="Song J.Y."/>
            <person name="Lee S.K."/>
        </authorList>
    </citation>
    <scope>NUCLEOTIDE SEQUENCE [LARGE SCALE GENOMIC DNA]</scope>
    <source>
        <tissue evidence="1">Muscle</tissue>
    </source>
</reference>
<dbReference type="OrthoDB" id="8894801at2759"/>
<dbReference type="Proteomes" id="UP000314294">
    <property type="component" value="Unassembled WGS sequence"/>
</dbReference>
<evidence type="ECO:0000313" key="2">
    <source>
        <dbReference type="Proteomes" id="UP000314294"/>
    </source>
</evidence>